<dbReference type="RefSeq" id="WP_114534281.1">
    <property type="nucleotide sequence ID" value="NZ_JAQDVM010000007.1"/>
</dbReference>
<comment type="caution">
    <text evidence="1">The sequence shown here is derived from an EMBL/GenBank/DDBJ whole genome shotgun (WGS) entry which is preliminary data.</text>
</comment>
<proteinExistence type="predicted"/>
<gene>
    <name evidence="1" type="ORF">C1875_10360</name>
</gene>
<sequence length="127" mass="14104">MNAIIYVRSSAPYQNVRAADMYFQEKACQGYAERHGFNVTAIIKETDMERRWCHRTDKLAGFCAAYREEANALLACGADGLADDITACEELDGLEVISVPKLCEADRIGRFLDAVEAYKSSIAIAEK</sequence>
<dbReference type="AlphaFoldDB" id="A0A369MBV4"/>
<dbReference type="EMBL" id="PPTU01000015">
    <property type="protein sequence ID" value="RDB69240.1"/>
    <property type="molecule type" value="Genomic_DNA"/>
</dbReference>
<protein>
    <recommendedName>
        <fullName evidence="3">Resolvase/invertase-type recombinase catalytic domain-containing protein</fullName>
    </recommendedName>
</protein>
<organism evidence="1 2">
    <name type="scientific">Eggerthella lenta</name>
    <name type="common">Eubacterium lentum</name>
    <dbReference type="NCBI Taxonomy" id="84112"/>
    <lineage>
        <taxon>Bacteria</taxon>
        <taxon>Bacillati</taxon>
        <taxon>Actinomycetota</taxon>
        <taxon>Coriobacteriia</taxon>
        <taxon>Eggerthellales</taxon>
        <taxon>Eggerthellaceae</taxon>
        <taxon>Eggerthella</taxon>
    </lineage>
</organism>
<dbReference type="Proteomes" id="UP000253970">
    <property type="component" value="Unassembled WGS sequence"/>
</dbReference>
<name>A0A369MBV4_EGGLN</name>
<evidence type="ECO:0000313" key="2">
    <source>
        <dbReference type="Proteomes" id="UP000253970"/>
    </source>
</evidence>
<evidence type="ECO:0000313" key="1">
    <source>
        <dbReference type="EMBL" id="RDB69240.1"/>
    </source>
</evidence>
<reference evidence="1 2" key="1">
    <citation type="journal article" date="2018" name="Elife">
        <title>Discovery and characterization of a prevalent human gut bacterial enzyme sufficient for the inactivation of a family of plant toxins.</title>
        <authorList>
            <person name="Koppel N."/>
            <person name="Bisanz J.E."/>
            <person name="Pandelia M.E."/>
            <person name="Turnbaugh P.J."/>
            <person name="Balskus E.P."/>
        </authorList>
    </citation>
    <scope>NUCLEOTIDE SEQUENCE [LARGE SCALE GENOMIC DNA]</scope>
    <source>
        <strain evidence="1 2">W1 BHI 6</strain>
    </source>
</reference>
<accession>A0A369MBV4</accession>
<evidence type="ECO:0008006" key="3">
    <source>
        <dbReference type="Google" id="ProtNLM"/>
    </source>
</evidence>